<dbReference type="Pfam" id="PF00155">
    <property type="entry name" value="Aminotran_1_2"/>
    <property type="match status" value="1"/>
</dbReference>
<feature type="modified residue" description="N6-(pyridoxal phosphate)lysine" evidence="9">
    <location>
        <position position="212"/>
    </location>
</feature>
<proteinExistence type="inferred from homology"/>
<dbReference type="InterPro" id="IPR015422">
    <property type="entry name" value="PyrdxlP-dep_Trfase_small"/>
</dbReference>
<comment type="similarity">
    <text evidence="2 9">Belongs to the class-II pyridoxal-phosphate-dependent aminotransferase family. Histidinol-phosphate aminotransferase subfamily.</text>
</comment>
<keyword evidence="4 9" id="KW-0032">Aminotransferase</keyword>
<dbReference type="OrthoDB" id="9813612at2"/>
<dbReference type="NCBIfam" id="TIGR01141">
    <property type="entry name" value="hisC"/>
    <property type="match status" value="1"/>
</dbReference>
<dbReference type="GO" id="GO:0030170">
    <property type="term" value="F:pyridoxal phosphate binding"/>
    <property type="evidence" value="ECO:0007669"/>
    <property type="project" value="InterPro"/>
</dbReference>
<evidence type="ECO:0000256" key="1">
    <source>
        <dbReference type="ARBA" id="ARBA00001933"/>
    </source>
</evidence>
<feature type="domain" description="Aminotransferase class I/classII large" evidence="10">
    <location>
        <begin position="24"/>
        <end position="345"/>
    </location>
</feature>
<dbReference type="PATRIC" id="fig|520762.4.peg.827"/>
<dbReference type="HAMAP" id="MF_01023">
    <property type="entry name" value="HisC_aminotrans_2"/>
    <property type="match status" value="1"/>
</dbReference>
<dbReference type="GO" id="GO:0000105">
    <property type="term" value="P:L-histidine biosynthetic process"/>
    <property type="evidence" value="ECO:0007669"/>
    <property type="project" value="UniProtKB-UniRule"/>
</dbReference>
<accession>A0A140L9I6</accession>
<name>A0A140L9I6_9FIRM</name>
<evidence type="ECO:0000256" key="6">
    <source>
        <dbReference type="ARBA" id="ARBA00022679"/>
    </source>
</evidence>
<dbReference type="InterPro" id="IPR015424">
    <property type="entry name" value="PyrdxlP-dep_Trfase"/>
</dbReference>
<dbReference type="PANTHER" id="PTHR42885:SF2">
    <property type="entry name" value="HISTIDINOL-PHOSPHATE AMINOTRANSFERASE"/>
    <property type="match status" value="1"/>
</dbReference>
<dbReference type="InterPro" id="IPR004839">
    <property type="entry name" value="Aminotransferase_I/II_large"/>
</dbReference>
<keyword evidence="8 9" id="KW-0368">Histidine biosynthesis</keyword>
<keyword evidence="12" id="KW-1185">Reference proteome</keyword>
<keyword evidence="5 9" id="KW-0028">Amino-acid biosynthesis</keyword>
<dbReference type="Proteomes" id="UP000070456">
    <property type="component" value="Unassembled WGS sequence"/>
</dbReference>
<keyword evidence="6 9" id="KW-0808">Transferase</keyword>
<evidence type="ECO:0000256" key="3">
    <source>
        <dbReference type="ARBA" id="ARBA00011738"/>
    </source>
</evidence>
<evidence type="ECO:0000313" key="11">
    <source>
        <dbReference type="EMBL" id="KXG77211.1"/>
    </source>
</evidence>
<dbReference type="EMBL" id="LOEE01000019">
    <property type="protein sequence ID" value="KXG77211.1"/>
    <property type="molecule type" value="Genomic_DNA"/>
</dbReference>
<protein>
    <recommendedName>
        <fullName evidence="9">Histidinol-phosphate aminotransferase</fullName>
        <ecNumber evidence="9">2.6.1.9</ecNumber>
    </recommendedName>
    <alternativeName>
        <fullName evidence="9">Imidazole acetol-phosphate transaminase</fullName>
    </alternativeName>
</protein>
<comment type="caution">
    <text evidence="11">The sequence shown here is derived from an EMBL/GenBank/DDBJ whole genome shotgun (WGS) entry which is preliminary data.</text>
</comment>
<dbReference type="RefSeq" id="WP_068555112.1">
    <property type="nucleotide sequence ID" value="NZ_LOEE01000019.1"/>
</dbReference>
<keyword evidence="7 9" id="KW-0663">Pyridoxal phosphate</keyword>
<evidence type="ECO:0000313" key="12">
    <source>
        <dbReference type="Proteomes" id="UP000070456"/>
    </source>
</evidence>
<evidence type="ECO:0000256" key="8">
    <source>
        <dbReference type="ARBA" id="ARBA00023102"/>
    </source>
</evidence>
<sequence length="353" mass="39974">MNNLIKDAVRSLRPYKTGQKVLNVKLDANESPYAIFHEIKDDFLEMIGKAVFHRYPDSDSVQLRKALANYTNVKKENIICGNGSDEIIQMIVHSFIDKDDCIVIHKPTFSMYQIFTQMVGGKTIEVPCLEGFGIDIGGIIEGANKNKAKVIFLCNPNNPTGATLSRDAIMEILMNTKALVVVDEAYYEFFGETVVPLVREWKRLVVLRTLSKAFGLAGLRIGYGIAHEETMEILYRVKPPYNLNILSQAAGEFIMKEINRIQPYIQRIKLERDYLAEELSKVENIKVFPSAANFLWIQVKGAREVAKAMEEKGIGIKIFSNGPELENFIRITVGSRYENDQLLEMLRGVVKNT</sequence>
<dbReference type="GO" id="GO:0004400">
    <property type="term" value="F:histidinol-phosphate transaminase activity"/>
    <property type="evidence" value="ECO:0007669"/>
    <property type="project" value="UniProtKB-UniRule"/>
</dbReference>
<evidence type="ECO:0000256" key="5">
    <source>
        <dbReference type="ARBA" id="ARBA00022605"/>
    </source>
</evidence>
<gene>
    <name evidence="11" type="primary">hisC2_1</name>
    <name evidence="9" type="synonym">hisC</name>
    <name evidence="11" type="ORF">AN619_07410</name>
</gene>
<dbReference type="Gene3D" id="3.90.1150.10">
    <property type="entry name" value="Aspartate Aminotransferase, domain 1"/>
    <property type="match status" value="1"/>
</dbReference>
<dbReference type="CDD" id="cd00609">
    <property type="entry name" value="AAT_like"/>
    <property type="match status" value="1"/>
</dbReference>
<organism evidence="11 12">
    <name type="scientific">Thermotalea metallivorans</name>
    <dbReference type="NCBI Taxonomy" id="520762"/>
    <lineage>
        <taxon>Bacteria</taxon>
        <taxon>Bacillati</taxon>
        <taxon>Bacillota</taxon>
        <taxon>Clostridia</taxon>
        <taxon>Peptostreptococcales</taxon>
        <taxon>Thermotaleaceae</taxon>
        <taxon>Thermotalea</taxon>
    </lineage>
</organism>
<evidence type="ECO:0000256" key="4">
    <source>
        <dbReference type="ARBA" id="ARBA00022576"/>
    </source>
</evidence>
<dbReference type="STRING" id="520762.AN619_07410"/>
<comment type="cofactor">
    <cofactor evidence="1 9">
        <name>pyridoxal 5'-phosphate</name>
        <dbReference type="ChEBI" id="CHEBI:597326"/>
    </cofactor>
</comment>
<dbReference type="PROSITE" id="PS00599">
    <property type="entry name" value="AA_TRANSFER_CLASS_2"/>
    <property type="match status" value="1"/>
</dbReference>
<comment type="subunit">
    <text evidence="3 9">Homodimer.</text>
</comment>
<dbReference type="EC" id="2.6.1.9" evidence="9"/>
<dbReference type="SUPFAM" id="SSF53383">
    <property type="entry name" value="PLP-dependent transferases"/>
    <property type="match status" value="1"/>
</dbReference>
<dbReference type="PANTHER" id="PTHR42885">
    <property type="entry name" value="HISTIDINOL-PHOSPHATE AMINOTRANSFERASE-RELATED"/>
    <property type="match status" value="1"/>
</dbReference>
<evidence type="ECO:0000256" key="9">
    <source>
        <dbReference type="HAMAP-Rule" id="MF_01023"/>
    </source>
</evidence>
<comment type="catalytic activity">
    <reaction evidence="9">
        <text>L-histidinol phosphate + 2-oxoglutarate = 3-(imidazol-4-yl)-2-oxopropyl phosphate + L-glutamate</text>
        <dbReference type="Rhea" id="RHEA:23744"/>
        <dbReference type="ChEBI" id="CHEBI:16810"/>
        <dbReference type="ChEBI" id="CHEBI:29985"/>
        <dbReference type="ChEBI" id="CHEBI:57766"/>
        <dbReference type="ChEBI" id="CHEBI:57980"/>
        <dbReference type="EC" id="2.6.1.9"/>
    </reaction>
</comment>
<reference evidence="11 12" key="1">
    <citation type="submission" date="2015-12" db="EMBL/GenBank/DDBJ databases">
        <title>Draft genome sequence of the thermoanaerobe Thermotalea metallivorans, an isolate from the runoff channel of the Great Artesian Basin, Australia.</title>
        <authorList>
            <person name="Patel B.K."/>
        </authorList>
    </citation>
    <scope>NUCLEOTIDE SEQUENCE [LARGE SCALE GENOMIC DNA]</scope>
    <source>
        <strain evidence="11 12">B2-1</strain>
    </source>
</reference>
<dbReference type="InterPro" id="IPR015421">
    <property type="entry name" value="PyrdxlP-dep_Trfase_major"/>
</dbReference>
<dbReference type="UniPathway" id="UPA00031">
    <property type="reaction ID" value="UER00012"/>
</dbReference>
<dbReference type="InterPro" id="IPR001917">
    <property type="entry name" value="Aminotrans_II_pyridoxalP_BS"/>
</dbReference>
<dbReference type="InterPro" id="IPR005861">
    <property type="entry name" value="HisP_aminotrans"/>
</dbReference>
<evidence type="ECO:0000256" key="7">
    <source>
        <dbReference type="ARBA" id="ARBA00022898"/>
    </source>
</evidence>
<comment type="pathway">
    <text evidence="9">Amino-acid biosynthesis; L-histidine biosynthesis; L-histidine from 5-phospho-alpha-D-ribose 1-diphosphate: step 7/9.</text>
</comment>
<dbReference type="AlphaFoldDB" id="A0A140L9I6"/>
<dbReference type="Gene3D" id="3.40.640.10">
    <property type="entry name" value="Type I PLP-dependent aspartate aminotransferase-like (Major domain)"/>
    <property type="match status" value="1"/>
</dbReference>
<evidence type="ECO:0000259" key="10">
    <source>
        <dbReference type="Pfam" id="PF00155"/>
    </source>
</evidence>
<evidence type="ECO:0000256" key="2">
    <source>
        <dbReference type="ARBA" id="ARBA00007970"/>
    </source>
</evidence>